<evidence type="ECO:0008006" key="4">
    <source>
        <dbReference type="Google" id="ProtNLM"/>
    </source>
</evidence>
<evidence type="ECO:0000313" key="3">
    <source>
        <dbReference type="Proteomes" id="UP000474104"/>
    </source>
</evidence>
<organism evidence="2 3">
    <name type="scientific">Schaedlerella arabinosiphila</name>
    <dbReference type="NCBI Taxonomy" id="2044587"/>
    <lineage>
        <taxon>Bacteria</taxon>
        <taxon>Bacillati</taxon>
        <taxon>Bacillota</taxon>
        <taxon>Clostridia</taxon>
        <taxon>Lachnospirales</taxon>
        <taxon>Lachnospiraceae</taxon>
        <taxon>Schaedlerella</taxon>
    </lineage>
</organism>
<proteinExistence type="predicted"/>
<accession>A0A9X5H5V7</accession>
<reference evidence="2 3" key="1">
    <citation type="submission" date="2019-07" db="EMBL/GenBank/DDBJ databases">
        <title>Draft genome sequences of 15 bacterial species constituting the stable defined intestinal microbiota of the GM15 gnotobiotic mouse model.</title>
        <authorList>
            <person name="Elie C."/>
            <person name="Mathieu A."/>
            <person name="Saliou A."/>
            <person name="Darnaud M."/>
            <person name="Leulier F."/>
            <person name="Tamellini A."/>
        </authorList>
    </citation>
    <scope>NUCLEOTIDE SEQUENCE [LARGE SCALE GENOMIC DNA]</scope>
    <source>
        <strain evidence="3">ASF 502</strain>
    </source>
</reference>
<sequence>MKPELQKYFPMIRTRAEVLEEIQSHPKLSGVFQNWKQKQQEEFLDFVTGAKGVKVLYDSFFKEIMNPETVPERLEHFLSLVLKEEVRIKCVLPTDNSRIADESSLLIMDILIELEDGSLANLEAQKVGYKFPGQRGACYLADLLLRQYKRVRTEKGDAFSYEDIKKVYTLILYEKSSAEFHRFPDDYIHHVSPVSDTGIKLEWAQESILIPLDIFRLNLQNKGISSELDAWLTFLSVDEPKIIERLIQKYPQFKPMYQQIYYICRNTEKVMELYSEELKILDRNTVQLMIDEMQEELIRKDQQLELLSQQNDQQLLEIARLKKMLTGNCE</sequence>
<name>A0A9X5H5V7_9FIRM</name>
<dbReference type="Pfam" id="PF12784">
    <property type="entry name" value="PDDEXK_2"/>
    <property type="match status" value="1"/>
</dbReference>
<feature type="coiled-coil region" evidence="1">
    <location>
        <begin position="264"/>
        <end position="324"/>
    </location>
</feature>
<keyword evidence="1" id="KW-0175">Coiled coil</keyword>
<evidence type="ECO:0000313" key="2">
    <source>
        <dbReference type="EMBL" id="NDO68859.1"/>
    </source>
</evidence>
<dbReference type="Proteomes" id="UP000474104">
    <property type="component" value="Unassembled WGS sequence"/>
</dbReference>
<dbReference type="EMBL" id="VIRB01000061">
    <property type="protein sequence ID" value="NDO68859.1"/>
    <property type="molecule type" value="Genomic_DNA"/>
</dbReference>
<dbReference type="AlphaFoldDB" id="A0A9X5H5V7"/>
<dbReference type="RefSeq" id="WP_004072535.1">
    <property type="nucleotide sequence ID" value="NZ_VIRB01000061.1"/>
</dbReference>
<evidence type="ECO:0000256" key="1">
    <source>
        <dbReference type="SAM" id="Coils"/>
    </source>
</evidence>
<comment type="caution">
    <text evidence="2">The sequence shown here is derived from an EMBL/GenBank/DDBJ whole genome shotgun (WGS) entry which is preliminary data.</text>
</comment>
<protein>
    <recommendedName>
        <fullName evidence="4">PD-(D/E)XK nuclease family transposase</fullName>
    </recommendedName>
</protein>
<dbReference type="OrthoDB" id="2057992at2"/>
<gene>
    <name evidence="2" type="ORF">FMM80_09265</name>
</gene>